<dbReference type="RefSeq" id="XP_018022513.1">
    <property type="nucleotide sequence ID" value="XM_018167024.2"/>
</dbReference>
<dbReference type="OMA" id="FIQGANM"/>
<keyword evidence="2" id="KW-1185">Reference proteome</keyword>
<gene>
    <name evidence="3" type="primary">LOC108678569</name>
</gene>
<organism evidence="2 3">
    <name type="scientific">Hyalella azteca</name>
    <name type="common">Amphipod</name>
    <dbReference type="NCBI Taxonomy" id="294128"/>
    <lineage>
        <taxon>Eukaryota</taxon>
        <taxon>Metazoa</taxon>
        <taxon>Ecdysozoa</taxon>
        <taxon>Arthropoda</taxon>
        <taxon>Crustacea</taxon>
        <taxon>Multicrustacea</taxon>
        <taxon>Malacostraca</taxon>
        <taxon>Eumalacostraca</taxon>
        <taxon>Peracarida</taxon>
        <taxon>Amphipoda</taxon>
        <taxon>Senticaudata</taxon>
        <taxon>Talitrida</taxon>
        <taxon>Talitroidea</taxon>
        <taxon>Hyalellidae</taxon>
        <taxon>Hyalella</taxon>
    </lineage>
</organism>
<protein>
    <submittedName>
        <fullName evidence="3">Heme-binding protein 2</fullName>
    </submittedName>
</protein>
<evidence type="ECO:0000256" key="1">
    <source>
        <dbReference type="ARBA" id="ARBA00009817"/>
    </source>
</evidence>
<dbReference type="Pfam" id="PF04832">
    <property type="entry name" value="SOUL"/>
    <property type="match status" value="1"/>
</dbReference>
<dbReference type="InterPro" id="IPR011256">
    <property type="entry name" value="Reg_factor_effector_dom_sf"/>
</dbReference>
<evidence type="ECO:0000313" key="3">
    <source>
        <dbReference type="RefSeq" id="XP_018022513.1"/>
    </source>
</evidence>
<name>A0A8B7P8M5_HYAAZ</name>
<dbReference type="OrthoDB" id="6424451at2759"/>
<dbReference type="PANTHER" id="PTHR11220:SF73">
    <property type="entry name" value="HEME-BINDING PROTEIN 2"/>
    <property type="match status" value="1"/>
</dbReference>
<sequence>MTALSSSWFPQLLLLLATARSGAPASILDVFGSSVSSLVTTQEEAPHTIVRRGPGYEVRKYPSQWWVCRRHAGSLSATAQQAAFLALFDYLAGHNNQSLVMDMAVPASVEAPGMVDQANEMNEANEAEDLNEIDEVNEVDAPEREAPAEGEMTTFEACFYPGKRQQANPPQPSNPRLYLKLRPKMVVYTRQFGGYADTEEEWRAETRALSAFLRDAGQLVDKQRVYWNAYDSPIKFWARRNEVWLPARD</sequence>
<dbReference type="Gene3D" id="3.20.80.10">
    <property type="entry name" value="Regulatory factor, effector binding domain"/>
    <property type="match status" value="1"/>
</dbReference>
<evidence type="ECO:0000313" key="2">
    <source>
        <dbReference type="Proteomes" id="UP000694843"/>
    </source>
</evidence>
<reference evidence="3" key="1">
    <citation type="submission" date="2025-08" db="UniProtKB">
        <authorList>
            <consortium name="RefSeq"/>
        </authorList>
    </citation>
    <scope>IDENTIFICATION</scope>
    <source>
        <tissue evidence="3">Whole organism</tissue>
    </source>
</reference>
<dbReference type="InterPro" id="IPR006917">
    <property type="entry name" value="SOUL_heme-bd"/>
</dbReference>
<proteinExistence type="inferred from homology"/>
<dbReference type="Proteomes" id="UP000694843">
    <property type="component" value="Unplaced"/>
</dbReference>
<dbReference type="SUPFAM" id="SSF55136">
    <property type="entry name" value="Probable bacterial effector-binding domain"/>
    <property type="match status" value="1"/>
</dbReference>
<accession>A0A8B7P8M5</accession>
<comment type="similarity">
    <text evidence="1">Belongs to the HEBP family.</text>
</comment>
<dbReference type="AlphaFoldDB" id="A0A8B7P8M5"/>
<dbReference type="GeneID" id="108678569"/>
<dbReference type="KEGG" id="hazt:108678569"/>
<dbReference type="PANTHER" id="PTHR11220">
    <property type="entry name" value="HEME-BINDING PROTEIN-RELATED"/>
    <property type="match status" value="1"/>
</dbReference>